<gene>
    <name evidence="2" type="ORF">D3877_24510</name>
</gene>
<comment type="caution">
    <text evidence="2">The sequence shown here is derived from an EMBL/GenBank/DDBJ whole genome shotgun (WGS) entry which is preliminary data.</text>
</comment>
<evidence type="ECO:0000313" key="2">
    <source>
        <dbReference type="EMBL" id="RJF78271.1"/>
    </source>
</evidence>
<dbReference type="Pfam" id="PF09836">
    <property type="entry name" value="DUF2063"/>
    <property type="match status" value="1"/>
</dbReference>
<reference evidence="2 3" key="1">
    <citation type="submission" date="2018-09" db="EMBL/GenBank/DDBJ databases">
        <authorList>
            <person name="Zhu H."/>
        </authorList>
    </citation>
    <scope>NUCLEOTIDE SEQUENCE [LARGE SCALE GENOMIC DNA]</scope>
    <source>
        <strain evidence="2 3">K2W22B-5</strain>
    </source>
</reference>
<dbReference type="InterPro" id="IPR044922">
    <property type="entry name" value="DUF2063_N_sf"/>
</dbReference>
<dbReference type="Gene3D" id="1.10.150.690">
    <property type="entry name" value="DUF2063"/>
    <property type="match status" value="1"/>
</dbReference>
<organism evidence="2 3">
    <name type="scientific">Azospirillum cavernae</name>
    <dbReference type="NCBI Taxonomy" id="2320860"/>
    <lineage>
        <taxon>Bacteria</taxon>
        <taxon>Pseudomonadati</taxon>
        <taxon>Pseudomonadota</taxon>
        <taxon>Alphaproteobacteria</taxon>
        <taxon>Rhodospirillales</taxon>
        <taxon>Azospirillaceae</taxon>
        <taxon>Azospirillum</taxon>
    </lineage>
</organism>
<sequence length="258" mass="28074">MRRVREFQTRMRDFAFDSGGRAQLLSALADCGGPPTLERLSIHRNTTMLGLSAALGDAFPVVRRLVGEAFFERMAQDYLRAHPPRRASLLTIGGEFPGFLTGYAPVAELPYLTDVARLDIAWTHAYHAADAEPLHPQILATLDPERLGELCLTPLPSQRLLASAYPVDAIWRGNQPDAPDVEIRLDSGPAHLLIHRPDMAVEIRPVSRGAFSFLMALAARQPLAAAWDSALATDPTFDLAGELAALLAARAFGGYSLP</sequence>
<dbReference type="OrthoDB" id="4146344at2"/>
<name>A0A418VPX6_9PROT</name>
<evidence type="ECO:0000259" key="1">
    <source>
        <dbReference type="Pfam" id="PF09836"/>
    </source>
</evidence>
<feature type="domain" description="Putative DNA-binding" evidence="1">
    <location>
        <begin position="23"/>
        <end position="100"/>
    </location>
</feature>
<protein>
    <submittedName>
        <fullName evidence="2">DUF2063 domain-containing protein</fullName>
    </submittedName>
</protein>
<evidence type="ECO:0000313" key="3">
    <source>
        <dbReference type="Proteomes" id="UP000283458"/>
    </source>
</evidence>
<dbReference type="EMBL" id="QYUL01000004">
    <property type="protein sequence ID" value="RJF78271.1"/>
    <property type="molecule type" value="Genomic_DNA"/>
</dbReference>
<dbReference type="AlphaFoldDB" id="A0A418VPX6"/>
<dbReference type="InterPro" id="IPR018640">
    <property type="entry name" value="DUF2063"/>
</dbReference>
<keyword evidence="3" id="KW-1185">Reference proteome</keyword>
<dbReference type="RefSeq" id="WP_119833411.1">
    <property type="nucleotide sequence ID" value="NZ_QYUL01000004.1"/>
</dbReference>
<dbReference type="Proteomes" id="UP000283458">
    <property type="component" value="Unassembled WGS sequence"/>
</dbReference>
<accession>A0A418VPX6</accession>
<proteinExistence type="predicted"/>